<organism evidence="2">
    <name type="scientific">Phlebotomus kandelakii</name>
    <dbReference type="NCBI Taxonomy" id="1109342"/>
    <lineage>
        <taxon>Eukaryota</taxon>
        <taxon>Metazoa</taxon>
        <taxon>Ecdysozoa</taxon>
        <taxon>Arthropoda</taxon>
        <taxon>Hexapoda</taxon>
        <taxon>Insecta</taxon>
        <taxon>Pterygota</taxon>
        <taxon>Neoptera</taxon>
        <taxon>Endopterygota</taxon>
        <taxon>Diptera</taxon>
        <taxon>Nematocera</taxon>
        <taxon>Psychodoidea</taxon>
        <taxon>Psychodidae</taxon>
        <taxon>Phlebotomus</taxon>
        <taxon>Larroussius</taxon>
    </lineage>
</organism>
<feature type="region of interest" description="Disordered" evidence="1">
    <location>
        <begin position="51"/>
        <end position="93"/>
    </location>
</feature>
<accession>A0A6B2EJ21</accession>
<feature type="compositionally biased region" description="Acidic residues" evidence="1">
    <location>
        <begin position="68"/>
        <end position="80"/>
    </location>
</feature>
<dbReference type="EMBL" id="GIFK01005448">
    <property type="protein sequence ID" value="NBJ63151.1"/>
    <property type="molecule type" value="Transcribed_RNA"/>
</dbReference>
<protein>
    <submittedName>
        <fullName evidence="2">Uncharacterized protein</fullName>
    </submittedName>
</protein>
<dbReference type="AlphaFoldDB" id="A0A6B2EJ21"/>
<evidence type="ECO:0000256" key="1">
    <source>
        <dbReference type="SAM" id="MobiDB-lite"/>
    </source>
</evidence>
<name>A0A6B2EJ21_9DIPT</name>
<sequence>MPNITVNVTRNPDILLRTLEENIPENSLDGLISALKTIKESSNAYMTELVEQNLQEAPAKSSKTENHTEEEDSEEAEEESGASSPKKAKTDVN</sequence>
<proteinExistence type="predicted"/>
<reference evidence="2" key="1">
    <citation type="submission" date="2019-10" db="EMBL/GenBank/DDBJ databases">
        <title>Short sand fly seasons in Tbilisi, Georgia, hinder development of host immunity to saliva of the visceral leishmaniasis vector Phlebotomus kandelakii.</title>
        <authorList>
            <person name="Oliveira F."/>
            <person name="Giorgobiani E."/>
            <person name="Guimaraes-Costa A.B."/>
            <person name="Abdeladhim M."/>
            <person name="Oristian J."/>
            <person name="Tskhvaradze L."/>
            <person name="Tsertsvadze N."/>
            <person name="Zakalashvili M."/>
            <person name="Valenzuela J.G."/>
            <person name="Kamhawi S."/>
        </authorList>
    </citation>
    <scope>NUCLEOTIDE SEQUENCE</scope>
    <source>
        <strain evidence="2">Wild-capture in Tbilisi</strain>
        <tissue evidence="2">Salivary glands</tissue>
    </source>
</reference>
<evidence type="ECO:0000313" key="2">
    <source>
        <dbReference type="EMBL" id="NBJ63151.1"/>
    </source>
</evidence>